<name>A0A1M5Q385_9RHOB</name>
<accession>A0A1M5Q385</accession>
<feature type="domain" description="Phytase-like" evidence="2">
    <location>
        <begin position="35"/>
        <end position="270"/>
    </location>
</feature>
<feature type="chain" id="PRO_5012206350" description="Phytase-like domain-containing protein" evidence="1">
    <location>
        <begin position="20"/>
        <end position="287"/>
    </location>
</feature>
<dbReference type="Proteomes" id="UP000184074">
    <property type="component" value="Unassembled WGS sequence"/>
</dbReference>
<dbReference type="Gene3D" id="2.120.10.30">
    <property type="entry name" value="TolB, C-terminal domain"/>
    <property type="match status" value="1"/>
</dbReference>
<dbReference type="PROSITE" id="PS51257">
    <property type="entry name" value="PROKAR_LIPOPROTEIN"/>
    <property type="match status" value="1"/>
</dbReference>
<dbReference type="RefSeq" id="WP_072900777.1">
    <property type="nucleotide sequence ID" value="NZ_FQXB01000002.1"/>
</dbReference>
<organism evidence="3 4">
    <name type="scientific">Cognatiyoonia sediminum</name>
    <dbReference type="NCBI Taxonomy" id="1508389"/>
    <lineage>
        <taxon>Bacteria</taxon>
        <taxon>Pseudomonadati</taxon>
        <taxon>Pseudomonadota</taxon>
        <taxon>Alphaproteobacteria</taxon>
        <taxon>Rhodobacterales</taxon>
        <taxon>Paracoccaceae</taxon>
        <taxon>Cognatiyoonia</taxon>
    </lineage>
</organism>
<dbReference type="InterPro" id="IPR014567">
    <property type="entry name" value="UCP031900"/>
</dbReference>
<dbReference type="SUPFAM" id="SSF101898">
    <property type="entry name" value="NHL repeat"/>
    <property type="match status" value="1"/>
</dbReference>
<protein>
    <recommendedName>
        <fullName evidence="2">Phytase-like domain-containing protein</fullName>
    </recommendedName>
</protein>
<dbReference type="OrthoDB" id="9798693at2"/>
<sequence>MKRLCLCFALFLSATSACAGAELMSETVWYRDTPRFGGISAIEVDENGSSFVAMSDKAHVIRGTLVRSEGEISDIESGALRKLKNRWERNLWTGYNDSEGLAIDENGRLYVSFEGPARVWFYADERSAAVEPRAHPDFENMQDNSSLEALAIDQEGWVYTLAERSGRITRPFQVYRTKGLDWEKSFQIPRRAPFLPVGADIGPDGLFYLLERDFTGIGFRSRVRRFDLEGGNEETLLETANATHDNLEGIAIWRDPEGYIRIVMVSDDNFKWYQQTEIVEYRLTDDR</sequence>
<keyword evidence="4" id="KW-1185">Reference proteome</keyword>
<evidence type="ECO:0000259" key="2">
    <source>
        <dbReference type="Pfam" id="PF13449"/>
    </source>
</evidence>
<dbReference type="AlphaFoldDB" id="A0A1M5Q385"/>
<proteinExistence type="predicted"/>
<keyword evidence="1" id="KW-0732">Signal</keyword>
<evidence type="ECO:0000256" key="1">
    <source>
        <dbReference type="SAM" id="SignalP"/>
    </source>
</evidence>
<dbReference type="InterPro" id="IPR011042">
    <property type="entry name" value="6-blade_b-propeller_TolB-like"/>
</dbReference>
<gene>
    <name evidence="3" type="ORF">SAMN05444003_2017</name>
</gene>
<dbReference type="InterPro" id="IPR027372">
    <property type="entry name" value="Phytase-like_dom"/>
</dbReference>
<dbReference type="PIRSF" id="PIRSF031900">
    <property type="entry name" value="UCP031900"/>
    <property type="match status" value="1"/>
</dbReference>
<dbReference type="EMBL" id="FQXB01000002">
    <property type="protein sequence ID" value="SHH08508.1"/>
    <property type="molecule type" value="Genomic_DNA"/>
</dbReference>
<dbReference type="Pfam" id="PF13449">
    <property type="entry name" value="Phytase-like"/>
    <property type="match status" value="1"/>
</dbReference>
<dbReference type="STRING" id="1508389.SAMN05444003_2017"/>
<evidence type="ECO:0000313" key="3">
    <source>
        <dbReference type="EMBL" id="SHH08508.1"/>
    </source>
</evidence>
<reference evidence="3 4" key="1">
    <citation type="submission" date="2016-11" db="EMBL/GenBank/DDBJ databases">
        <authorList>
            <person name="Jaros S."/>
            <person name="Januszkiewicz K."/>
            <person name="Wedrychowicz H."/>
        </authorList>
    </citation>
    <scope>NUCLEOTIDE SEQUENCE [LARGE SCALE GENOMIC DNA]</scope>
    <source>
        <strain evidence="3 4">DSM 28715</strain>
    </source>
</reference>
<evidence type="ECO:0000313" key="4">
    <source>
        <dbReference type="Proteomes" id="UP000184074"/>
    </source>
</evidence>
<feature type="signal peptide" evidence="1">
    <location>
        <begin position="1"/>
        <end position="19"/>
    </location>
</feature>